<dbReference type="GO" id="GO:0005576">
    <property type="term" value="C:extracellular region"/>
    <property type="evidence" value="ECO:0007669"/>
    <property type="project" value="UniProtKB-SubCell"/>
</dbReference>
<dbReference type="Gene3D" id="2.150.10.10">
    <property type="entry name" value="Serralysin-like metalloprotease, C-terminal"/>
    <property type="match status" value="3"/>
</dbReference>
<dbReference type="Pfam" id="PF00353">
    <property type="entry name" value="HemolysinCabind"/>
    <property type="match status" value="3"/>
</dbReference>
<dbReference type="PROSITE" id="PS00330">
    <property type="entry name" value="HEMOLYSIN_CALCIUM"/>
    <property type="match status" value="3"/>
</dbReference>
<dbReference type="InterPro" id="IPR011049">
    <property type="entry name" value="Serralysin-like_metalloprot_C"/>
</dbReference>
<organism evidence="4 5">
    <name type="scientific">Primorskyibacter flagellatus</name>
    <dbReference type="NCBI Taxonomy" id="1387277"/>
    <lineage>
        <taxon>Bacteria</taxon>
        <taxon>Pseudomonadati</taxon>
        <taxon>Pseudomonadota</taxon>
        <taxon>Alphaproteobacteria</taxon>
        <taxon>Rhodobacterales</taxon>
        <taxon>Roseobacteraceae</taxon>
        <taxon>Primorskyibacter</taxon>
    </lineage>
</organism>
<reference evidence="4 5" key="1">
    <citation type="submission" date="2017-04" db="EMBL/GenBank/DDBJ databases">
        <authorList>
            <person name="Afonso C.L."/>
            <person name="Miller P.J."/>
            <person name="Scott M.A."/>
            <person name="Spackman E."/>
            <person name="Goraichik I."/>
            <person name="Dimitrov K.M."/>
            <person name="Suarez D.L."/>
            <person name="Swayne D.E."/>
        </authorList>
    </citation>
    <scope>NUCLEOTIDE SEQUENCE [LARGE SCALE GENOMIC DNA]</scope>
    <source>
        <strain evidence="4 5">CGMCC 1.12644</strain>
    </source>
</reference>
<name>A0A1W1ZZA4_9RHOB</name>
<keyword evidence="2" id="KW-0964">Secreted</keyword>
<dbReference type="RefSeq" id="WP_084350573.1">
    <property type="nucleotide sequence ID" value="NZ_FWYD01000002.1"/>
</dbReference>
<proteinExistence type="predicted"/>
<dbReference type="EMBL" id="FWYD01000002">
    <property type="protein sequence ID" value="SMC53398.1"/>
    <property type="molecule type" value="Genomic_DNA"/>
</dbReference>
<evidence type="ECO:0000256" key="1">
    <source>
        <dbReference type="ARBA" id="ARBA00004613"/>
    </source>
</evidence>
<evidence type="ECO:0000313" key="5">
    <source>
        <dbReference type="Proteomes" id="UP000192330"/>
    </source>
</evidence>
<gene>
    <name evidence="4" type="ORF">SAMN06295998_102248</name>
</gene>
<sequence length="470" mass="50261">MPVFGSGKVVRGLGGSAGFGEMEMQRGDDLALRLDLSSVFPDGFNYFGTRYGVWGLFVNTNGTLSFGTPFASYPGVGNRSVARDLIAPLWSDVDTRIDGEGTESGSIWIDLDAVRDVVTITWADVGAYRRNADQTNLFQVQLFDRGGGDFDLAMRYERIEWTQGTGTYDDGGRALLAARNLTKPEWLSPFGSSAALMDLPDTVGNTGVRGLWVYEMRDGKVTDLGTVDGIERTGTGQDDVLEGTEFDDKLTALGGDDVLFGEDGSDYLYGGDGSDTLVGGGGDDFIFAGDTSADLHDVVFGGDGNDLVEAGYGNDLVYGGNGDDDLRGSYGIDTLMGQDGNDTLTGGALSDYLYGGAGDDFINGGVGYDRLRGNAGADRFYHGGVTEHRCDWIRDYSQAEGDMLVFGLKNRSPLLFRVNVGETPGAGEDGVPEAFVVYRPTGQILWALIDGGTQSSVTLFMTGQEYELFL</sequence>
<dbReference type="GO" id="GO:0007160">
    <property type="term" value="P:cell-matrix adhesion"/>
    <property type="evidence" value="ECO:0007669"/>
    <property type="project" value="InterPro"/>
</dbReference>
<dbReference type="InterPro" id="IPR050557">
    <property type="entry name" value="RTX_toxin/Mannuronan_C5-epim"/>
</dbReference>
<dbReference type="AlphaFoldDB" id="A0A1W1ZZA4"/>
<dbReference type="InterPro" id="IPR003886">
    <property type="entry name" value="NIDO_dom"/>
</dbReference>
<dbReference type="SUPFAM" id="SSF51120">
    <property type="entry name" value="beta-Roll"/>
    <property type="match status" value="2"/>
</dbReference>
<feature type="domain" description="NIDO" evidence="3">
    <location>
        <begin position="56"/>
        <end position="217"/>
    </location>
</feature>
<dbReference type="STRING" id="1387277.SAMN06295998_102248"/>
<keyword evidence="5" id="KW-1185">Reference proteome</keyword>
<accession>A0A1W1ZZA4</accession>
<dbReference type="InterPro" id="IPR018511">
    <property type="entry name" value="Hemolysin-typ_Ca-bd_CS"/>
</dbReference>
<evidence type="ECO:0000313" key="4">
    <source>
        <dbReference type="EMBL" id="SMC53398.1"/>
    </source>
</evidence>
<protein>
    <submittedName>
        <fullName evidence="4">Hemolysin-type calcium-binding repeat-containing protein</fullName>
    </submittedName>
</protein>
<dbReference type="PRINTS" id="PR00313">
    <property type="entry name" value="CABNDNGRPT"/>
</dbReference>
<evidence type="ECO:0000259" key="3">
    <source>
        <dbReference type="Pfam" id="PF06119"/>
    </source>
</evidence>
<comment type="subcellular location">
    <subcellularLocation>
        <location evidence="1">Secreted</location>
    </subcellularLocation>
</comment>
<evidence type="ECO:0000256" key="2">
    <source>
        <dbReference type="ARBA" id="ARBA00022525"/>
    </source>
</evidence>
<dbReference type="GO" id="GO:0005509">
    <property type="term" value="F:calcium ion binding"/>
    <property type="evidence" value="ECO:0007669"/>
    <property type="project" value="InterPro"/>
</dbReference>
<dbReference type="PANTHER" id="PTHR38340:SF1">
    <property type="entry name" value="S-LAYER PROTEIN"/>
    <property type="match status" value="1"/>
</dbReference>
<dbReference type="Pfam" id="PF06119">
    <property type="entry name" value="NIDO"/>
    <property type="match status" value="1"/>
</dbReference>
<dbReference type="Proteomes" id="UP000192330">
    <property type="component" value="Unassembled WGS sequence"/>
</dbReference>
<dbReference type="InterPro" id="IPR001343">
    <property type="entry name" value="Hemolysn_Ca-bd"/>
</dbReference>
<dbReference type="OrthoDB" id="9342475at2"/>
<dbReference type="PANTHER" id="PTHR38340">
    <property type="entry name" value="S-LAYER PROTEIN"/>
    <property type="match status" value="1"/>
</dbReference>